<keyword evidence="2" id="KW-0808">Transferase</keyword>
<evidence type="ECO:0000259" key="1">
    <source>
        <dbReference type="Pfam" id="PF04230"/>
    </source>
</evidence>
<proteinExistence type="predicted"/>
<organism evidence="2 3">
    <name type="scientific">Halovulum dunhuangense</name>
    <dbReference type="NCBI Taxonomy" id="1505036"/>
    <lineage>
        <taxon>Bacteria</taxon>
        <taxon>Pseudomonadati</taxon>
        <taxon>Pseudomonadota</taxon>
        <taxon>Alphaproteobacteria</taxon>
        <taxon>Rhodobacterales</taxon>
        <taxon>Paracoccaceae</taxon>
        <taxon>Halovulum</taxon>
    </lineage>
</organism>
<dbReference type="Pfam" id="PF04230">
    <property type="entry name" value="PS_pyruv_trans"/>
    <property type="match status" value="1"/>
</dbReference>
<dbReference type="InterPro" id="IPR007345">
    <property type="entry name" value="Polysacch_pyruvyl_Trfase"/>
</dbReference>
<sequence length="387" mass="42755">MTTVALIHFNHVLIDGKVGWPDPGTTDARPNYGDMLVCAAILGHLAPGLRTTRTGFGRKLTTPCDFALIRGSTYLSTRFNYRAAIDTLDSIDAPLSIVGLGAQAPTQDPRFLDDHADAREFVAKLAEKSKSISVRGPFTAELLTRLGARDIRITGCPSLFHGGGIPQVALPEALGSPRQRLGVSLHTGLRRTIYCRDPEAVRARHIEAMRYTIEAASEAAFFEQGVKSEFDAADSRLPMESRLAAARQVLDRIGGADALRPEDLVTHMVSVRGVGDWLDRAGRMDAVLGFRFHGNMAALLQSVPCFYWTYDSRLREFCDLYNLPWQDAAEQWRDPVRAILDHDWDAANAAFRHCYAELHAFYDENGVPHRLSPPAQIPARIPAIRPA</sequence>
<evidence type="ECO:0000313" key="3">
    <source>
        <dbReference type="Proteomes" id="UP000572377"/>
    </source>
</evidence>
<dbReference type="AlphaFoldDB" id="A0A849L3L0"/>
<comment type="caution">
    <text evidence="2">The sequence shown here is derived from an EMBL/GenBank/DDBJ whole genome shotgun (WGS) entry which is preliminary data.</text>
</comment>
<dbReference type="EMBL" id="JABFBC010000002">
    <property type="protein sequence ID" value="NNU80909.1"/>
    <property type="molecule type" value="Genomic_DNA"/>
</dbReference>
<dbReference type="GO" id="GO:0016740">
    <property type="term" value="F:transferase activity"/>
    <property type="evidence" value="ECO:0007669"/>
    <property type="project" value="UniProtKB-KW"/>
</dbReference>
<name>A0A849L3L0_9RHOB</name>
<protein>
    <submittedName>
        <fullName evidence="2">Polysaccharide pyruvyl transferase family protein</fullName>
    </submittedName>
</protein>
<dbReference type="RefSeq" id="WP_171325390.1">
    <property type="nucleotide sequence ID" value="NZ_JABFBC010000002.1"/>
</dbReference>
<feature type="domain" description="Polysaccharide pyruvyl transferase" evidence="1">
    <location>
        <begin position="31"/>
        <end position="312"/>
    </location>
</feature>
<evidence type="ECO:0000313" key="2">
    <source>
        <dbReference type="EMBL" id="NNU80909.1"/>
    </source>
</evidence>
<accession>A0A849L3L0</accession>
<gene>
    <name evidence="2" type="ORF">HMH01_10715</name>
</gene>
<reference evidence="2 3" key="1">
    <citation type="submission" date="2020-05" db="EMBL/GenBank/DDBJ databases">
        <title>Gimesia benthica sp. nov., a novel planctomycete isolated from a deep-sea water sample of the Northwest Indian Ocean.</title>
        <authorList>
            <person name="Wang J."/>
            <person name="Ruan C."/>
            <person name="Song L."/>
            <person name="Zhu Y."/>
            <person name="Li A."/>
            <person name="Zheng X."/>
            <person name="Wang L."/>
            <person name="Lu Z."/>
            <person name="Huang Y."/>
            <person name="Du W."/>
            <person name="Zhou Y."/>
            <person name="Huang L."/>
            <person name="Dai X."/>
        </authorList>
    </citation>
    <scope>NUCLEOTIDE SEQUENCE [LARGE SCALE GENOMIC DNA]</scope>
    <source>
        <strain evidence="2 3">YYQ-30</strain>
    </source>
</reference>
<keyword evidence="3" id="KW-1185">Reference proteome</keyword>
<dbReference type="Proteomes" id="UP000572377">
    <property type="component" value="Unassembled WGS sequence"/>
</dbReference>